<dbReference type="Proteomes" id="UP000239187">
    <property type="component" value="Chromosome"/>
</dbReference>
<name>A0A2L0UH28_9MICC</name>
<gene>
    <name evidence="2" type="ORF">CVO76_13560</name>
</gene>
<accession>A0A2L0UH28</accession>
<evidence type="ECO:0000313" key="3">
    <source>
        <dbReference type="Proteomes" id="UP000239187"/>
    </source>
</evidence>
<reference evidence="2 3" key="1">
    <citation type="submission" date="2017-11" db="EMBL/GenBank/DDBJ databases">
        <title>Draft genome of Arthrobacter agilis strain UMCV2, a plant growth-promoting rhizobacterium and biocontrol capacity of phytopathogenic fungi.</title>
        <authorList>
            <person name="Martinez-Camara R."/>
            <person name="Santoyo G."/>
            <person name="Moreno-Hagelsieb G."/>
            <person name="Valencia-Cantero E."/>
        </authorList>
    </citation>
    <scope>NUCLEOTIDE SEQUENCE [LARGE SCALE GENOMIC DNA]</scope>
    <source>
        <strain evidence="2 3">UMCV2</strain>
    </source>
</reference>
<dbReference type="InterPro" id="IPR027843">
    <property type="entry name" value="DUF4440"/>
</dbReference>
<evidence type="ECO:0000313" key="2">
    <source>
        <dbReference type="EMBL" id="AUZ88549.1"/>
    </source>
</evidence>
<dbReference type="SUPFAM" id="SSF54427">
    <property type="entry name" value="NTF2-like"/>
    <property type="match status" value="1"/>
</dbReference>
<dbReference type="Pfam" id="PF14534">
    <property type="entry name" value="DUF4440"/>
    <property type="match status" value="1"/>
</dbReference>
<dbReference type="AlphaFoldDB" id="A0A2L0UH28"/>
<dbReference type="InterPro" id="IPR032710">
    <property type="entry name" value="NTF2-like_dom_sf"/>
</dbReference>
<dbReference type="EMBL" id="CP024915">
    <property type="protein sequence ID" value="AUZ88549.1"/>
    <property type="molecule type" value="Genomic_DNA"/>
</dbReference>
<organism evidence="2 3">
    <name type="scientific">Arthrobacter agilis</name>
    <dbReference type="NCBI Taxonomy" id="37921"/>
    <lineage>
        <taxon>Bacteria</taxon>
        <taxon>Bacillati</taxon>
        <taxon>Actinomycetota</taxon>
        <taxon>Actinomycetes</taxon>
        <taxon>Micrococcales</taxon>
        <taxon>Micrococcaceae</taxon>
        <taxon>Arthrobacter</taxon>
    </lineage>
</organism>
<feature type="domain" description="DUF4440" evidence="1">
    <location>
        <begin position="7"/>
        <end position="88"/>
    </location>
</feature>
<dbReference type="RefSeq" id="WP_208739670.1">
    <property type="nucleotide sequence ID" value="NZ_CP024915.1"/>
</dbReference>
<evidence type="ECO:0000259" key="1">
    <source>
        <dbReference type="Pfam" id="PF14534"/>
    </source>
</evidence>
<dbReference type="Gene3D" id="3.10.450.50">
    <property type="match status" value="1"/>
</dbReference>
<protein>
    <recommendedName>
        <fullName evidence="1">DUF4440 domain-containing protein</fullName>
    </recommendedName>
</protein>
<sequence length="119" mass="13537">MDLTPQETVRRFVRAFQEQDRAAAESLMADGFAFTSPQDDHLDKDAWLERCFPSADHFDRPAVTLQLTEVGGVVLHRYEYDVDGRTYRNVEASRVRDGLVHEVEVYFGGAVRRFGTTPG</sequence>
<proteinExistence type="predicted"/>